<dbReference type="RefSeq" id="WP_186775616.1">
    <property type="nucleotide sequence ID" value="NZ_SJPW01000004.1"/>
</dbReference>
<dbReference type="EMBL" id="SJPW01000004">
    <property type="protein sequence ID" value="TWU54768.1"/>
    <property type="molecule type" value="Genomic_DNA"/>
</dbReference>
<gene>
    <name evidence="2" type="ORF">Poly51_34870</name>
</gene>
<accession>A0A5C6F059</accession>
<dbReference type="InterPro" id="IPR004291">
    <property type="entry name" value="Transposase_IS66_central"/>
</dbReference>
<proteinExistence type="predicted"/>
<dbReference type="PANTHER" id="PTHR33678:SF1">
    <property type="entry name" value="BLL1576 PROTEIN"/>
    <property type="match status" value="1"/>
</dbReference>
<dbReference type="Pfam" id="PF03050">
    <property type="entry name" value="DDE_Tnp_IS66"/>
    <property type="match status" value="1"/>
</dbReference>
<dbReference type="Proteomes" id="UP000318288">
    <property type="component" value="Unassembled WGS sequence"/>
</dbReference>
<feature type="domain" description="Transposase IS66 central" evidence="1">
    <location>
        <begin position="3"/>
        <end position="56"/>
    </location>
</feature>
<name>A0A5C6F059_9BACT</name>
<reference evidence="2 3" key="1">
    <citation type="submission" date="2019-02" db="EMBL/GenBank/DDBJ databases">
        <title>Deep-cultivation of Planctomycetes and their phenomic and genomic characterization uncovers novel biology.</title>
        <authorList>
            <person name="Wiegand S."/>
            <person name="Jogler M."/>
            <person name="Boedeker C."/>
            <person name="Pinto D."/>
            <person name="Vollmers J."/>
            <person name="Rivas-Marin E."/>
            <person name="Kohn T."/>
            <person name="Peeters S.H."/>
            <person name="Heuer A."/>
            <person name="Rast P."/>
            <person name="Oberbeckmann S."/>
            <person name="Bunk B."/>
            <person name="Jeske O."/>
            <person name="Meyerdierks A."/>
            <person name="Storesund J.E."/>
            <person name="Kallscheuer N."/>
            <person name="Luecker S."/>
            <person name="Lage O.M."/>
            <person name="Pohl T."/>
            <person name="Merkel B.J."/>
            <person name="Hornburger P."/>
            <person name="Mueller R.-W."/>
            <person name="Bruemmer F."/>
            <person name="Labrenz M."/>
            <person name="Spormann A.M."/>
            <person name="Op Den Camp H."/>
            <person name="Overmann J."/>
            <person name="Amann R."/>
            <person name="Jetten M.S.M."/>
            <person name="Mascher T."/>
            <person name="Medema M.H."/>
            <person name="Devos D.P."/>
            <person name="Kaster A.-K."/>
            <person name="Ovreas L."/>
            <person name="Rohde M."/>
            <person name="Galperin M.Y."/>
            <person name="Jogler C."/>
        </authorList>
    </citation>
    <scope>NUCLEOTIDE SEQUENCE [LARGE SCALE GENOMIC DNA]</scope>
    <source>
        <strain evidence="2 3">Poly51</strain>
    </source>
</reference>
<dbReference type="AlphaFoldDB" id="A0A5C6F059"/>
<evidence type="ECO:0000313" key="2">
    <source>
        <dbReference type="EMBL" id="TWU54768.1"/>
    </source>
</evidence>
<sequence>MSGKAVRYALNQWQPLIVFIEDGGLPIHNNDTERDLRRLTIGRMNWLFLGSEVGGEVAARPYTLTAIAHRHNLDLWAYLEDVLRRLAGGDSDLDALLPNAWATTHPDKVRSYREAESLAHAD</sequence>
<organism evidence="2 3">
    <name type="scientific">Rubripirellula tenax</name>
    <dbReference type="NCBI Taxonomy" id="2528015"/>
    <lineage>
        <taxon>Bacteria</taxon>
        <taxon>Pseudomonadati</taxon>
        <taxon>Planctomycetota</taxon>
        <taxon>Planctomycetia</taxon>
        <taxon>Pirellulales</taxon>
        <taxon>Pirellulaceae</taxon>
        <taxon>Rubripirellula</taxon>
    </lineage>
</organism>
<dbReference type="InterPro" id="IPR052344">
    <property type="entry name" value="Transposase-related"/>
</dbReference>
<dbReference type="PANTHER" id="PTHR33678">
    <property type="entry name" value="BLL1576 PROTEIN"/>
    <property type="match status" value="1"/>
</dbReference>
<evidence type="ECO:0000313" key="3">
    <source>
        <dbReference type="Proteomes" id="UP000318288"/>
    </source>
</evidence>
<protein>
    <submittedName>
        <fullName evidence="2">Transposase IS66 family protein</fullName>
    </submittedName>
</protein>
<comment type="caution">
    <text evidence="2">The sequence shown here is derived from an EMBL/GenBank/DDBJ whole genome shotgun (WGS) entry which is preliminary data.</text>
</comment>
<evidence type="ECO:0000259" key="1">
    <source>
        <dbReference type="Pfam" id="PF03050"/>
    </source>
</evidence>
<keyword evidence="3" id="KW-1185">Reference proteome</keyword>